<dbReference type="SUPFAM" id="SSF82199">
    <property type="entry name" value="SET domain"/>
    <property type="match status" value="1"/>
</dbReference>
<gene>
    <name evidence="3" type="ORF">P5673_031760</name>
</gene>
<dbReference type="EMBL" id="JARQWQ010000155">
    <property type="protein sequence ID" value="KAK2548149.1"/>
    <property type="molecule type" value="Genomic_DNA"/>
</dbReference>
<feature type="compositionally biased region" description="Polar residues" evidence="1">
    <location>
        <begin position="49"/>
        <end position="68"/>
    </location>
</feature>
<reference evidence="3" key="1">
    <citation type="journal article" date="2023" name="G3 (Bethesda)">
        <title>Whole genome assembly and annotation of the endangered Caribbean coral Acropora cervicornis.</title>
        <authorList>
            <person name="Selwyn J.D."/>
            <person name="Vollmer S.V."/>
        </authorList>
    </citation>
    <scope>NUCLEOTIDE SEQUENCE</scope>
    <source>
        <strain evidence="3">K2</strain>
    </source>
</reference>
<evidence type="ECO:0000313" key="3">
    <source>
        <dbReference type="EMBL" id="KAK2548149.1"/>
    </source>
</evidence>
<dbReference type="Gene3D" id="2.170.270.10">
    <property type="entry name" value="SET domain"/>
    <property type="match status" value="1"/>
</dbReference>
<evidence type="ECO:0000256" key="1">
    <source>
        <dbReference type="SAM" id="MobiDB-lite"/>
    </source>
</evidence>
<comment type="caution">
    <text evidence="3">The sequence shown here is derived from an EMBL/GenBank/DDBJ whole genome shotgun (WGS) entry which is preliminary data.</text>
</comment>
<dbReference type="InterPro" id="IPR046341">
    <property type="entry name" value="SET_dom_sf"/>
</dbReference>
<proteinExistence type="predicted"/>
<organism evidence="3 4">
    <name type="scientific">Acropora cervicornis</name>
    <name type="common">Staghorn coral</name>
    <dbReference type="NCBI Taxonomy" id="6130"/>
    <lineage>
        <taxon>Eukaryota</taxon>
        <taxon>Metazoa</taxon>
        <taxon>Cnidaria</taxon>
        <taxon>Anthozoa</taxon>
        <taxon>Hexacorallia</taxon>
        <taxon>Scleractinia</taxon>
        <taxon>Astrocoeniina</taxon>
        <taxon>Acroporidae</taxon>
        <taxon>Acropora</taxon>
    </lineage>
</organism>
<evidence type="ECO:0000313" key="4">
    <source>
        <dbReference type="Proteomes" id="UP001249851"/>
    </source>
</evidence>
<dbReference type="Proteomes" id="UP001249851">
    <property type="component" value="Unassembled WGS sequence"/>
</dbReference>
<dbReference type="InterPro" id="IPR001214">
    <property type="entry name" value="SET_dom"/>
</dbReference>
<dbReference type="AlphaFoldDB" id="A0AAD9USA7"/>
<accession>A0AAD9USA7</accession>
<dbReference type="Pfam" id="PF00856">
    <property type="entry name" value="SET"/>
    <property type="match status" value="1"/>
</dbReference>
<feature type="region of interest" description="Disordered" evidence="1">
    <location>
        <begin position="49"/>
        <end position="126"/>
    </location>
</feature>
<evidence type="ECO:0000259" key="2">
    <source>
        <dbReference type="PROSITE" id="PS50280"/>
    </source>
</evidence>
<dbReference type="PROSITE" id="PS50280">
    <property type="entry name" value="SET"/>
    <property type="match status" value="1"/>
</dbReference>
<keyword evidence="4" id="KW-1185">Reference proteome</keyword>
<name>A0AAD9USA7_ACRCE</name>
<sequence length="823" mass="91941">MAFVRLPRPLLEEFITLWDQVQSISPTLPEQARHLIHRVDDKVAEIRSQASDTPTTGGDGVESQSTAADQPPQIPCLALQDETASSSDDQPATPLVRKRKRRVAQKITSSAQGIQLPARPPDIVSEPTPDINFESMEIKYLKQALASVIQPSTKAEVYLRYLAKCDFNTTLEPHSIIKFNQDDVRRMVGIGQNPNGAEEVVGKLHQALQQRLQLAVQQAFSIGEFMSTCIKEHGSTLPDEDHERRRGRPRVSSLLDTLDSIESLGASSSCLQDQVLIFQAISNFPLLKYVNEPMTHFVCNDVRLAIRYLPAALHHKCDVPGNIQDAHINLRPFRSLVSDQESPPLSGEMRYSNVTPCDGDGLVVGINLDHREPLENAEYTRFYGIDAPELSSVHFIKTNDFQHVFCKQVGHISLCAVHLFLQMFLLSGSAKLCEELPREAAPQPRDIYNRALKEYWFKFITPPSQHLEKVFLQSLEELVPPTSESRKRLMSPFPATMATATNLFLLSLNALLVVSGFCHVFTKYCQDGFLLGLQAIARENKLGPIWCGASRKFIFGCTSENNTDFFLKHFTPETTSHLARAGFPFKSSNAFLPWHERQMLKQLCSQETTRTAARNHLAQHLPGMEPQFGMYIDIQRSNQGEGYQTVRTGEAYLKVMNSQVVGIGGNSTGLGLFTLKKIPRATLVCAYAPAATIWEGKLNGDYVLETSFNNKVISVNGKENLFELGLGIYFNDGSFPFSLARARFSNVISHRVNCEYCKCGDGIWLKTVRDVSAGEELLMCYSKDGSYWATIFSKEQLSQITAALNSCGPSLQDAERCIRLLQV</sequence>
<protein>
    <recommendedName>
        <fullName evidence="2">SET domain-containing protein</fullName>
    </recommendedName>
</protein>
<reference evidence="3" key="2">
    <citation type="journal article" date="2023" name="Science">
        <title>Genomic signatures of disease resistance in endangered staghorn corals.</title>
        <authorList>
            <person name="Vollmer S.V."/>
            <person name="Selwyn J.D."/>
            <person name="Despard B.A."/>
            <person name="Roesel C.L."/>
        </authorList>
    </citation>
    <scope>NUCLEOTIDE SEQUENCE</scope>
    <source>
        <strain evidence="3">K2</strain>
    </source>
</reference>
<feature type="domain" description="SET" evidence="2">
    <location>
        <begin position="651"/>
        <end position="782"/>
    </location>
</feature>